<dbReference type="AlphaFoldDB" id="A0A9P8TEV3"/>
<reference evidence="2" key="1">
    <citation type="journal article" date="2021" name="Open Biol.">
        <title>Shared evolutionary footprints suggest mitochondrial oxidative damage underlies multiple complex I losses in fungi.</title>
        <authorList>
            <person name="Schikora-Tamarit M.A."/>
            <person name="Marcet-Houben M."/>
            <person name="Nosek J."/>
            <person name="Gabaldon T."/>
        </authorList>
    </citation>
    <scope>NUCLEOTIDE SEQUENCE</scope>
    <source>
        <strain evidence="2">CBS2887</strain>
    </source>
</reference>
<keyword evidence="1" id="KW-0560">Oxidoreductase</keyword>
<dbReference type="GO" id="GO:0016491">
    <property type="term" value="F:oxidoreductase activity"/>
    <property type="evidence" value="ECO:0007669"/>
    <property type="project" value="UniProtKB-KW"/>
</dbReference>
<dbReference type="SUPFAM" id="SSF51735">
    <property type="entry name" value="NAD(P)-binding Rossmann-fold domains"/>
    <property type="match status" value="1"/>
</dbReference>
<reference evidence="2" key="2">
    <citation type="submission" date="2021-01" db="EMBL/GenBank/DDBJ databases">
        <authorList>
            <person name="Schikora-Tamarit M.A."/>
        </authorList>
    </citation>
    <scope>NUCLEOTIDE SEQUENCE</scope>
    <source>
        <strain evidence="2">CBS2887</strain>
    </source>
</reference>
<sequence>MSIESKKPLNLSVIIFGGTSGLGQAISRHLASLGCQITVVGRSFKDQDLQENIKFKEADLTSLEYTKNLASELSANISKYDLIVFTTGIFASSSREETKEGIERDMAVSYLNRYVLLRNFLPVLSSSSTESKSANKLGFTRRVVLFGYPGNGQLGTIEDLNQEKSYSFMKAHMNTVAGNEALVKYIRLKYPEVEAVGVNPGLVKTDIRKNLTGTGIFSRMLEGVLGAFNPTPEQFAANITPSLLQPSLGDTEFINSKGKSIPGSNKFDNDYAMKYIRVSESLIEQKLGADFFTA</sequence>
<evidence type="ECO:0000313" key="2">
    <source>
        <dbReference type="EMBL" id="KAH3675801.1"/>
    </source>
</evidence>
<accession>A0A9P8TEV3</accession>
<evidence type="ECO:0008006" key="4">
    <source>
        <dbReference type="Google" id="ProtNLM"/>
    </source>
</evidence>
<dbReference type="OrthoDB" id="2898509at2759"/>
<protein>
    <recommendedName>
        <fullName evidence="4">Oxidoreductase</fullName>
    </recommendedName>
</protein>
<evidence type="ECO:0000313" key="3">
    <source>
        <dbReference type="Proteomes" id="UP000774326"/>
    </source>
</evidence>
<name>A0A9P8TEV3_WICPI</name>
<evidence type="ECO:0000256" key="1">
    <source>
        <dbReference type="ARBA" id="ARBA00023002"/>
    </source>
</evidence>
<dbReference type="InterPro" id="IPR052228">
    <property type="entry name" value="Sec_Metab_Biosynth_Oxidored"/>
</dbReference>
<dbReference type="PRINTS" id="PR00081">
    <property type="entry name" value="GDHRDH"/>
</dbReference>
<comment type="caution">
    <text evidence="2">The sequence shown here is derived from an EMBL/GenBank/DDBJ whole genome shotgun (WGS) entry which is preliminary data.</text>
</comment>
<dbReference type="Gene3D" id="3.40.50.720">
    <property type="entry name" value="NAD(P)-binding Rossmann-like Domain"/>
    <property type="match status" value="1"/>
</dbReference>
<dbReference type="PANTHER" id="PTHR47534:SF3">
    <property type="entry name" value="ALCOHOL DEHYDROGENASE-LIKE C-TERMINAL DOMAIN-CONTAINING PROTEIN"/>
    <property type="match status" value="1"/>
</dbReference>
<dbReference type="Proteomes" id="UP000774326">
    <property type="component" value="Unassembled WGS sequence"/>
</dbReference>
<dbReference type="PANTHER" id="PTHR47534">
    <property type="entry name" value="YALI0E05731P"/>
    <property type="match status" value="1"/>
</dbReference>
<dbReference type="EMBL" id="JAEUBG010005348">
    <property type="protein sequence ID" value="KAH3675801.1"/>
    <property type="molecule type" value="Genomic_DNA"/>
</dbReference>
<keyword evidence="3" id="KW-1185">Reference proteome</keyword>
<dbReference type="InterPro" id="IPR002347">
    <property type="entry name" value="SDR_fam"/>
</dbReference>
<proteinExistence type="predicted"/>
<organism evidence="2 3">
    <name type="scientific">Wickerhamomyces pijperi</name>
    <name type="common">Yeast</name>
    <name type="synonym">Pichia pijperi</name>
    <dbReference type="NCBI Taxonomy" id="599730"/>
    <lineage>
        <taxon>Eukaryota</taxon>
        <taxon>Fungi</taxon>
        <taxon>Dikarya</taxon>
        <taxon>Ascomycota</taxon>
        <taxon>Saccharomycotina</taxon>
        <taxon>Saccharomycetes</taxon>
        <taxon>Phaffomycetales</taxon>
        <taxon>Wickerhamomycetaceae</taxon>
        <taxon>Wickerhamomyces</taxon>
    </lineage>
</organism>
<dbReference type="Pfam" id="PF00106">
    <property type="entry name" value="adh_short"/>
    <property type="match status" value="1"/>
</dbReference>
<gene>
    <name evidence="2" type="ORF">WICPIJ_009254</name>
</gene>
<dbReference type="InterPro" id="IPR036291">
    <property type="entry name" value="NAD(P)-bd_dom_sf"/>
</dbReference>